<dbReference type="Gene3D" id="3.30.420.40">
    <property type="match status" value="2"/>
</dbReference>
<dbReference type="PANTHER" id="PTHR14187:SF81">
    <property type="entry name" value="HSP70 FAMILY PROTEIN (AFU_ORTHOLOGUE AFUA_4G14040)"/>
    <property type="match status" value="1"/>
</dbReference>
<gene>
    <name evidence="3" type="ORF">J3D65DRAFT_550985</name>
</gene>
<accession>A0ABR1LXG6</accession>
<dbReference type="GeneID" id="92029924"/>
<dbReference type="Proteomes" id="UP001360953">
    <property type="component" value="Unassembled WGS sequence"/>
</dbReference>
<evidence type="ECO:0000256" key="1">
    <source>
        <dbReference type="ARBA" id="ARBA00022741"/>
    </source>
</evidence>
<reference evidence="3 4" key="1">
    <citation type="submission" date="2024-04" db="EMBL/GenBank/DDBJ databases">
        <title>Phyllosticta paracitricarpa is synonymous to the EU quarantine fungus P. citricarpa based on phylogenomic analyses.</title>
        <authorList>
            <consortium name="Lawrence Berkeley National Laboratory"/>
            <person name="Van ingen-buijs V.A."/>
            <person name="Van westerhoven A.C."/>
            <person name="Haridas S."/>
            <person name="Skiadas P."/>
            <person name="Martin F."/>
            <person name="Groenewald J.Z."/>
            <person name="Crous P.W."/>
            <person name="Seidl M.F."/>
        </authorList>
    </citation>
    <scope>NUCLEOTIDE SEQUENCE [LARGE SCALE GENOMIC DNA]</scope>
    <source>
        <strain evidence="3 4">CPC 17464</strain>
    </source>
</reference>
<comment type="caution">
    <text evidence="3">The sequence shown here is derived from an EMBL/GenBank/DDBJ whole genome shotgun (WGS) entry which is preliminary data.</text>
</comment>
<dbReference type="Pfam" id="PF00012">
    <property type="entry name" value="HSP70"/>
    <property type="match status" value="1"/>
</dbReference>
<proteinExistence type="predicted"/>
<dbReference type="SUPFAM" id="SSF53067">
    <property type="entry name" value="Actin-like ATPase domain"/>
    <property type="match status" value="2"/>
</dbReference>
<dbReference type="InterPro" id="IPR013126">
    <property type="entry name" value="Hsp_70_fam"/>
</dbReference>
<sequence length="589" mass="66458">MANQPRIILGLDFGTTCTGVAYGSTVGTVQDIEIISSWPKGSGTCKVPSRIAYRDENPELSVTRWGFRVDHQHVSYTWFKLRLDGDKEVTRGCDVSLFTEFSGILQLPEGRSAKQTCQDFLTNVWVFVEDYLSRKFGAQKVRSVPIDVVMTVPAVWSDAAKYETREAALASGFGARPGDTLRLITEPEAAALTVIHPSANQTTVDPVEVGETFMVCDCGGGTVDVVTYIIKSFNPPEFDEACQGDGGQFGASFIDRNFDQWMTREFGRKYTQILTNRQASHTRMMESFEKAKHDFGSQYDDDKEVYDVCHVDMDHPSTQFYDHEDRTVKIPKDVMEQFFRPIIKKILKLVQTQIDRARMNKHRVCHIILVGGFGENEFLNARMREFCEAKEPPLKLSCPPNCQSAVMRGAVIRGLTPELQPTLRVARCHYGCSVSKRFREGIDKQTSAWMSAFGTKKMAYDRMEWLITKGEAVPPGKTITQMIQKEIKQGEVLDYDEVEIFTCSDDKPPQFEYAPSTKLAACIEIHFTKDELATARSKYSKRLEAYVTLVFYNIEINMSSDLGVLTVVVKHETTGRQMGTATLQFQAED</sequence>
<evidence type="ECO:0000256" key="2">
    <source>
        <dbReference type="ARBA" id="ARBA00022840"/>
    </source>
</evidence>
<dbReference type="InterPro" id="IPR043129">
    <property type="entry name" value="ATPase_NBD"/>
</dbReference>
<dbReference type="CDD" id="cd10170">
    <property type="entry name" value="ASKHA_NBD_HSP70"/>
    <property type="match status" value="1"/>
</dbReference>
<evidence type="ECO:0000313" key="4">
    <source>
        <dbReference type="Proteomes" id="UP001360953"/>
    </source>
</evidence>
<organism evidence="3 4">
    <name type="scientific">Phyllosticta citribraziliensis</name>
    <dbReference type="NCBI Taxonomy" id="989973"/>
    <lineage>
        <taxon>Eukaryota</taxon>
        <taxon>Fungi</taxon>
        <taxon>Dikarya</taxon>
        <taxon>Ascomycota</taxon>
        <taxon>Pezizomycotina</taxon>
        <taxon>Dothideomycetes</taxon>
        <taxon>Dothideomycetes incertae sedis</taxon>
        <taxon>Botryosphaeriales</taxon>
        <taxon>Phyllostictaceae</taxon>
        <taxon>Phyllosticta</taxon>
    </lineage>
</organism>
<dbReference type="PANTHER" id="PTHR14187">
    <property type="entry name" value="ALPHA KINASE/ELONGATION FACTOR 2 KINASE"/>
    <property type="match status" value="1"/>
</dbReference>
<dbReference type="EMBL" id="JBBPEH010000004">
    <property type="protein sequence ID" value="KAK7539874.1"/>
    <property type="molecule type" value="Genomic_DNA"/>
</dbReference>
<evidence type="ECO:0000313" key="3">
    <source>
        <dbReference type="EMBL" id="KAK7539874.1"/>
    </source>
</evidence>
<dbReference type="RefSeq" id="XP_066657145.1">
    <property type="nucleotide sequence ID" value="XM_066797018.1"/>
</dbReference>
<evidence type="ECO:0008006" key="5">
    <source>
        <dbReference type="Google" id="ProtNLM"/>
    </source>
</evidence>
<protein>
    <recommendedName>
        <fullName evidence="5">Actin-like ATPase domain-containing protein</fullName>
    </recommendedName>
</protein>
<dbReference type="Gene3D" id="3.90.640.10">
    <property type="entry name" value="Actin, Chain A, domain 4"/>
    <property type="match status" value="1"/>
</dbReference>
<name>A0ABR1LXG6_9PEZI</name>
<keyword evidence="4" id="KW-1185">Reference proteome</keyword>
<keyword evidence="2" id="KW-0067">ATP-binding</keyword>
<keyword evidence="1" id="KW-0547">Nucleotide-binding</keyword>